<reference evidence="3 4" key="1">
    <citation type="submission" date="2023-07" db="EMBL/GenBank/DDBJ databases">
        <title>Micromonospora profundi TRM 95458 converts glycerol to a new osmotic compound.</title>
        <authorList>
            <person name="Lu D."/>
        </authorList>
    </citation>
    <scope>NUCLEOTIDE SEQUENCE [LARGE SCALE GENOMIC DNA]</scope>
    <source>
        <strain evidence="3 4">TRM95458</strain>
    </source>
</reference>
<dbReference type="GO" id="GO:0015833">
    <property type="term" value="P:peptide transport"/>
    <property type="evidence" value="ECO:0007669"/>
    <property type="project" value="TreeGrafter"/>
</dbReference>
<dbReference type="Pfam" id="PF00496">
    <property type="entry name" value="SBP_bac_5"/>
    <property type="match status" value="1"/>
</dbReference>
<evidence type="ECO:0000256" key="1">
    <source>
        <dbReference type="ARBA" id="ARBA00022729"/>
    </source>
</evidence>
<name>A0AAJ6I0A3_9ACTN</name>
<dbReference type="Gene3D" id="3.40.190.10">
    <property type="entry name" value="Periplasmic binding protein-like II"/>
    <property type="match status" value="1"/>
</dbReference>
<dbReference type="EMBL" id="CP130472">
    <property type="protein sequence ID" value="WLS47964.1"/>
    <property type="molecule type" value="Genomic_DNA"/>
</dbReference>
<feature type="domain" description="Solute-binding protein family 5" evidence="2">
    <location>
        <begin position="72"/>
        <end position="401"/>
    </location>
</feature>
<sequence length="495" mass="53240">MLLATALALTACSGGGDAKSTEGGSGGGTLTLGAYLEPVSLDLTAEAGAAIPQVLLYNVYEGLVRQDPASGEVKPLLASEWSMSDDGTKYTFKLRSGVTFHDGQKLTAQDVVWSFKRVIAEGSTNPFKSQMQVVSAVDAPDESTVVVTLSRASQSWLFDIAGRVGVVLKEGADKLDTAPNGTGPFKFEKWNRGDSITLARSDNYWGEAAKVGTAVFRYITDPNALNNAMLSGQLDIVANIQAPQLLEVFKGNNQFQVVEGVTTGEVVMAMNNTKGPLADVRVRQAIRHAIDHQALVKTVWSGYGTLIGSMVPPSDPWYEDRTGDFPHDPAKAKELLAAAGHANGLTLTMDVPPPGYARSSAQFVASQLAEVGITVTQNNVEMPQWLDKVLGKANYDLSIIAHVEPRDLIRYSQPDYYYRYNNPAVAQLMKEADTALDATVRDKKFAEAAAVISKEAASDWLFLLPNLAVIRQGVEGYPKDAVTQSFDVTKVSKSS</sequence>
<keyword evidence="4" id="KW-1185">Reference proteome</keyword>
<protein>
    <submittedName>
        <fullName evidence="3">ABC transporter substrate-binding protein</fullName>
    </submittedName>
</protein>
<dbReference type="GO" id="GO:1904680">
    <property type="term" value="F:peptide transmembrane transporter activity"/>
    <property type="evidence" value="ECO:0007669"/>
    <property type="project" value="TreeGrafter"/>
</dbReference>
<gene>
    <name evidence="3" type="ORF">Q3V37_12450</name>
</gene>
<dbReference type="RefSeq" id="WP_231639946.1">
    <property type="nucleotide sequence ID" value="NZ_CP130472.1"/>
</dbReference>
<dbReference type="CDD" id="cd08494">
    <property type="entry name" value="PBP2_NikA_DppA_OppA_like_6"/>
    <property type="match status" value="1"/>
</dbReference>
<dbReference type="InterPro" id="IPR039424">
    <property type="entry name" value="SBP_5"/>
</dbReference>
<dbReference type="InterPro" id="IPR030678">
    <property type="entry name" value="Peptide/Ni-bd"/>
</dbReference>
<keyword evidence="1" id="KW-0732">Signal</keyword>
<dbReference type="PANTHER" id="PTHR30290">
    <property type="entry name" value="PERIPLASMIC BINDING COMPONENT OF ABC TRANSPORTER"/>
    <property type="match status" value="1"/>
</dbReference>
<proteinExistence type="predicted"/>
<dbReference type="SUPFAM" id="SSF53850">
    <property type="entry name" value="Periplasmic binding protein-like II"/>
    <property type="match status" value="1"/>
</dbReference>
<evidence type="ECO:0000259" key="2">
    <source>
        <dbReference type="Pfam" id="PF00496"/>
    </source>
</evidence>
<dbReference type="AlphaFoldDB" id="A0AAJ6I0A3"/>
<dbReference type="KEGG" id="mprn:Q3V37_12450"/>
<dbReference type="InterPro" id="IPR000914">
    <property type="entry name" value="SBP_5_dom"/>
</dbReference>
<dbReference type="PANTHER" id="PTHR30290:SF38">
    <property type="entry name" value="D,D-DIPEPTIDE-BINDING PERIPLASMIC PROTEIN DDPA-RELATED"/>
    <property type="match status" value="1"/>
</dbReference>
<dbReference type="GO" id="GO:0043190">
    <property type="term" value="C:ATP-binding cassette (ABC) transporter complex"/>
    <property type="evidence" value="ECO:0007669"/>
    <property type="project" value="InterPro"/>
</dbReference>
<evidence type="ECO:0000313" key="3">
    <source>
        <dbReference type="EMBL" id="WLS47964.1"/>
    </source>
</evidence>
<dbReference type="GO" id="GO:0042597">
    <property type="term" value="C:periplasmic space"/>
    <property type="evidence" value="ECO:0007669"/>
    <property type="project" value="UniProtKB-ARBA"/>
</dbReference>
<accession>A0AAJ6I0A3</accession>
<organism evidence="3 4">
    <name type="scientific">Micromonospora profundi</name>
    <dbReference type="NCBI Taxonomy" id="1420889"/>
    <lineage>
        <taxon>Bacteria</taxon>
        <taxon>Bacillati</taxon>
        <taxon>Actinomycetota</taxon>
        <taxon>Actinomycetes</taxon>
        <taxon>Micromonosporales</taxon>
        <taxon>Micromonosporaceae</taxon>
        <taxon>Micromonospora</taxon>
    </lineage>
</organism>
<dbReference type="PIRSF" id="PIRSF002741">
    <property type="entry name" value="MppA"/>
    <property type="match status" value="1"/>
</dbReference>
<dbReference type="Gene3D" id="3.10.105.10">
    <property type="entry name" value="Dipeptide-binding Protein, Domain 3"/>
    <property type="match status" value="1"/>
</dbReference>
<evidence type="ECO:0000313" key="4">
    <source>
        <dbReference type="Proteomes" id="UP001235874"/>
    </source>
</evidence>
<dbReference type="Gene3D" id="3.90.76.10">
    <property type="entry name" value="Dipeptide-binding Protein, Domain 1"/>
    <property type="match status" value="1"/>
</dbReference>
<dbReference type="Proteomes" id="UP001235874">
    <property type="component" value="Chromosome"/>
</dbReference>